<dbReference type="SUPFAM" id="SSF52283">
    <property type="entry name" value="Formate/glycerate dehydrogenase catalytic domain-like"/>
    <property type="match status" value="1"/>
</dbReference>
<dbReference type="Proteomes" id="UP000185478">
    <property type="component" value="Chromosome"/>
</dbReference>
<comment type="similarity">
    <text evidence="2 7">Belongs to the AlaDH/PNT family.</text>
</comment>
<dbReference type="SUPFAM" id="SSF51735">
    <property type="entry name" value="NAD(P)-binding Rossmann-fold domains"/>
    <property type="match status" value="1"/>
</dbReference>
<dbReference type="Gene3D" id="3.40.50.720">
    <property type="entry name" value="NAD(P)-binding Rossmann-like Domain"/>
    <property type="match status" value="2"/>
</dbReference>
<comment type="pathway">
    <text evidence="1 7">Amino-acid degradation; L-alanine degradation via dehydrogenase pathway; NH(3) and pyruvate from L-alanine: step 1/1.</text>
</comment>
<dbReference type="GO" id="GO:0000286">
    <property type="term" value="F:alanine dehydrogenase activity"/>
    <property type="evidence" value="ECO:0007669"/>
    <property type="project" value="UniProtKB-UniRule"/>
</dbReference>
<feature type="active site" description="Proton donor/acceptor" evidence="8">
    <location>
        <position position="268"/>
    </location>
</feature>
<evidence type="ECO:0000256" key="3">
    <source>
        <dbReference type="ARBA" id="ARBA00023002"/>
    </source>
</evidence>
<sequence>MRIGIPTELKDNERRVGMIPDGVAQLVKHGHEVVIQSGAGEGSGYLDVDYVSRGATIGTQKDVWDCDLVVKVKEPIESEYPFLREDLVLFCYLHLAAEPELTRALVDAGTTAIAFETVTSARGDLPLLTPMSEIAGRLSVQTGAQLLTAPAGGPGMLLGGIAGVAPVNVTVVGGGVAGAQAVDVAVGLGAQVTVLDINTATLRAFNQRYEGKVRTIASTPDNIAEELRRSHLVIGSVLVPGAKAPKVVTEEHLRSMPEGAVVVDIAIDQGGCTAASQPTSHSNPIFSFGPVTMYCVTNMPGAAPKTATIALANETLPFVVQLANQGAEQALQNNIHLKAGLNVAQHEVVHEAVKDALGL</sequence>
<evidence type="ECO:0000313" key="13">
    <source>
        <dbReference type="EMBL" id="APT84788.1"/>
    </source>
</evidence>
<evidence type="ECO:0000256" key="9">
    <source>
        <dbReference type="PIRSR" id="PIRSR000183-2"/>
    </source>
</evidence>
<dbReference type="GO" id="GO:0000166">
    <property type="term" value="F:nucleotide binding"/>
    <property type="evidence" value="ECO:0007669"/>
    <property type="project" value="UniProtKB-KW"/>
</dbReference>
<evidence type="ECO:0000313" key="14">
    <source>
        <dbReference type="Proteomes" id="UP000185478"/>
    </source>
</evidence>
<dbReference type="SMART" id="SM01002">
    <property type="entry name" value="AlaDh_PNT_C"/>
    <property type="match status" value="1"/>
</dbReference>
<keyword evidence="14" id="KW-1185">Reference proteome</keyword>
<feature type="active site" description="Proton donor/acceptor" evidence="8">
    <location>
        <position position="94"/>
    </location>
</feature>
<dbReference type="KEGG" id="caqu:CAQU_06590"/>
<dbReference type="InterPro" id="IPR008143">
    <property type="entry name" value="Ala_DH/PNT_CS2"/>
</dbReference>
<dbReference type="InterPro" id="IPR007886">
    <property type="entry name" value="AlaDH/PNT_N"/>
</dbReference>
<dbReference type="AlphaFoldDB" id="A0A1L7CG27"/>
<accession>A0A1L7CG27</accession>
<feature type="binding site" evidence="10">
    <location>
        <position position="196"/>
    </location>
    <ligand>
        <name>NAD(+)</name>
        <dbReference type="ChEBI" id="CHEBI:57540"/>
    </ligand>
</feature>
<feature type="binding site" evidence="10">
    <location>
        <begin position="237"/>
        <end position="238"/>
    </location>
    <ligand>
        <name>NAD(+)</name>
        <dbReference type="ChEBI" id="CHEBI:57540"/>
    </ligand>
</feature>
<dbReference type="FunFam" id="3.40.50.720:FF:000433">
    <property type="entry name" value="Alanine dehydrogenase 1"/>
    <property type="match status" value="1"/>
</dbReference>
<dbReference type="InterPro" id="IPR007698">
    <property type="entry name" value="AlaDH/PNT_NAD(H)-bd"/>
</dbReference>
<keyword evidence="10" id="KW-0547">Nucleotide-binding</keyword>
<dbReference type="GO" id="GO:0005886">
    <property type="term" value="C:plasma membrane"/>
    <property type="evidence" value="ECO:0007669"/>
    <property type="project" value="TreeGrafter"/>
</dbReference>
<dbReference type="EC" id="1.4.1.1" evidence="7"/>
<evidence type="ECO:0000259" key="11">
    <source>
        <dbReference type="SMART" id="SM01002"/>
    </source>
</evidence>
<dbReference type="CDD" id="cd05305">
    <property type="entry name" value="L-AlaDH"/>
    <property type="match status" value="1"/>
</dbReference>
<dbReference type="InterPro" id="IPR036291">
    <property type="entry name" value="NAD(P)-bd_dom_sf"/>
</dbReference>
<feature type="domain" description="Alanine dehydrogenase/pyridine nucleotide transhydrogenase NAD(H)-binding" evidence="11">
    <location>
        <begin position="147"/>
        <end position="295"/>
    </location>
</feature>
<dbReference type="GO" id="GO:0042853">
    <property type="term" value="P:L-alanine catabolic process"/>
    <property type="evidence" value="ECO:0007669"/>
    <property type="project" value="UniProtKB-UniPathway"/>
</dbReference>
<comment type="catalytic activity">
    <reaction evidence="5 7">
        <text>L-alanine + NAD(+) + H2O = pyruvate + NH4(+) + NADH + H(+)</text>
        <dbReference type="Rhea" id="RHEA:18405"/>
        <dbReference type="ChEBI" id="CHEBI:15361"/>
        <dbReference type="ChEBI" id="CHEBI:15377"/>
        <dbReference type="ChEBI" id="CHEBI:15378"/>
        <dbReference type="ChEBI" id="CHEBI:28938"/>
        <dbReference type="ChEBI" id="CHEBI:57540"/>
        <dbReference type="ChEBI" id="CHEBI:57945"/>
        <dbReference type="ChEBI" id="CHEBI:57972"/>
        <dbReference type="EC" id="1.4.1.1"/>
    </reaction>
</comment>
<comment type="function">
    <text evidence="6">May play a role in cell wall synthesis as L-alanine is an important constituent of the peptidoglycan layer.</text>
</comment>
<feature type="binding site" evidence="9">
    <location>
        <position position="73"/>
    </location>
    <ligand>
        <name>substrate</name>
    </ligand>
</feature>
<feature type="binding site" evidence="9">
    <location>
        <position position="15"/>
    </location>
    <ligand>
        <name>substrate</name>
    </ligand>
</feature>
<keyword evidence="4 7" id="KW-0520">NAD</keyword>
<dbReference type="PANTHER" id="PTHR42795:SF1">
    <property type="entry name" value="ALANINE DEHYDROGENASE"/>
    <property type="match status" value="1"/>
</dbReference>
<evidence type="ECO:0000256" key="8">
    <source>
        <dbReference type="PIRSR" id="PIRSR000183-1"/>
    </source>
</evidence>
<dbReference type="Pfam" id="PF01262">
    <property type="entry name" value="AlaDh_PNT_C"/>
    <property type="match status" value="1"/>
</dbReference>
<evidence type="ECO:0000256" key="5">
    <source>
        <dbReference type="ARBA" id="ARBA00049277"/>
    </source>
</evidence>
<protein>
    <recommendedName>
        <fullName evidence="7">Alanine dehydrogenase</fullName>
        <ecNumber evidence="7">1.4.1.1</ecNumber>
    </recommendedName>
</protein>
<evidence type="ECO:0000259" key="12">
    <source>
        <dbReference type="SMART" id="SM01003"/>
    </source>
</evidence>
<evidence type="ECO:0000256" key="2">
    <source>
        <dbReference type="ARBA" id="ARBA00005689"/>
    </source>
</evidence>
<dbReference type="EMBL" id="CP009245">
    <property type="protein sequence ID" value="APT84788.1"/>
    <property type="molecule type" value="Genomic_DNA"/>
</dbReference>
<organism evidence="13 14">
    <name type="scientific">Corynebacterium aquilae DSM 44791</name>
    <dbReference type="NCBI Taxonomy" id="1431546"/>
    <lineage>
        <taxon>Bacteria</taxon>
        <taxon>Bacillati</taxon>
        <taxon>Actinomycetota</taxon>
        <taxon>Actinomycetes</taxon>
        <taxon>Mycobacteriales</taxon>
        <taxon>Corynebacteriaceae</taxon>
        <taxon>Corynebacterium</taxon>
    </lineage>
</organism>
<evidence type="ECO:0000256" key="7">
    <source>
        <dbReference type="PIRNR" id="PIRNR000183"/>
    </source>
</evidence>
<dbReference type="InterPro" id="IPR008141">
    <property type="entry name" value="Ala_DH"/>
</dbReference>
<dbReference type="PROSITE" id="PS00837">
    <property type="entry name" value="ALADH_PNT_2"/>
    <property type="match status" value="1"/>
</dbReference>
<evidence type="ECO:0000256" key="10">
    <source>
        <dbReference type="PIRSR" id="PIRSR000183-3"/>
    </source>
</evidence>
<evidence type="ECO:0000256" key="4">
    <source>
        <dbReference type="ARBA" id="ARBA00023027"/>
    </source>
</evidence>
<dbReference type="OrthoDB" id="9804592at2"/>
<evidence type="ECO:0000256" key="1">
    <source>
        <dbReference type="ARBA" id="ARBA00005206"/>
    </source>
</evidence>
<name>A0A1L7CG27_9CORY</name>
<dbReference type="NCBIfam" id="TIGR00518">
    <property type="entry name" value="alaDH"/>
    <property type="match status" value="1"/>
</dbReference>
<evidence type="ECO:0000256" key="6">
    <source>
        <dbReference type="ARBA" id="ARBA00056662"/>
    </source>
</evidence>
<gene>
    <name evidence="13" type="ORF">CAQU_06590</name>
</gene>
<dbReference type="UniPathway" id="UPA00527">
    <property type="reaction ID" value="UER00585"/>
</dbReference>
<dbReference type="Pfam" id="PF05222">
    <property type="entry name" value="AlaDh_PNT_N"/>
    <property type="match status" value="1"/>
</dbReference>
<comment type="function">
    <text evidence="7">Catalyzes the reversible reductive amination of pyruvate to L-alanine.</text>
</comment>
<keyword evidence="3 7" id="KW-0560">Oxidoreductase</keyword>
<feature type="binding site" evidence="10">
    <location>
        <position position="218"/>
    </location>
    <ligand>
        <name>NAD(+)</name>
        <dbReference type="ChEBI" id="CHEBI:57540"/>
    </ligand>
</feature>
<dbReference type="RefSeq" id="WP_075726232.1">
    <property type="nucleotide sequence ID" value="NZ_CP009245.1"/>
</dbReference>
<feature type="binding site" evidence="10">
    <location>
        <begin position="296"/>
        <end position="299"/>
    </location>
    <ligand>
        <name>NAD(+)</name>
        <dbReference type="ChEBI" id="CHEBI:57540"/>
    </ligand>
</feature>
<reference evidence="13 14" key="1">
    <citation type="submission" date="2014-08" db="EMBL/GenBank/DDBJ databases">
        <title>Complete genome sequence of Corynebacterium aquilae S-613T(T) (=DSM 44791(T)), isolated from the choana of a healthy golden eagle.</title>
        <authorList>
            <person name="Ruckert C."/>
            <person name="Albersmeier A."/>
            <person name="Winkler A."/>
            <person name="Kalinowski J."/>
        </authorList>
    </citation>
    <scope>NUCLEOTIDE SEQUENCE [LARGE SCALE GENOMIC DNA]</scope>
    <source>
        <strain evidence="13 14">S-613</strain>
    </source>
</reference>
<dbReference type="PIRSF" id="PIRSF000183">
    <property type="entry name" value="Alanine_dh"/>
    <property type="match status" value="1"/>
</dbReference>
<feature type="binding site" evidence="10">
    <location>
        <begin position="265"/>
        <end position="268"/>
    </location>
    <ligand>
        <name>NAD(+)</name>
        <dbReference type="ChEBI" id="CHEBI:57540"/>
    </ligand>
</feature>
<proteinExistence type="inferred from homology"/>
<feature type="binding site" evidence="10">
    <location>
        <position position="132"/>
    </location>
    <ligand>
        <name>NAD(+)</name>
        <dbReference type="ChEBI" id="CHEBI:57540"/>
    </ligand>
</feature>
<dbReference type="PANTHER" id="PTHR42795">
    <property type="entry name" value="ALANINE DEHYDROGENASE"/>
    <property type="match status" value="1"/>
</dbReference>
<dbReference type="STRING" id="1431546.CAQU_06590"/>
<feature type="domain" description="Alanine dehydrogenase/pyridine nucleotide transhydrogenase N-terminal" evidence="12">
    <location>
        <begin position="4"/>
        <end position="135"/>
    </location>
</feature>
<dbReference type="SMART" id="SM01003">
    <property type="entry name" value="AlaDh_PNT_N"/>
    <property type="match status" value="1"/>
</dbReference>